<keyword evidence="2" id="KW-1185">Reference proteome</keyword>
<gene>
    <name evidence="1" type="ORF">MSG28_010774</name>
</gene>
<proteinExistence type="predicted"/>
<protein>
    <submittedName>
        <fullName evidence="1">Uncharacterized protein</fullName>
    </submittedName>
</protein>
<evidence type="ECO:0000313" key="2">
    <source>
        <dbReference type="Proteomes" id="UP001064048"/>
    </source>
</evidence>
<organism evidence="1 2">
    <name type="scientific">Choristoneura fumiferana</name>
    <name type="common">Spruce budworm moth</name>
    <name type="synonym">Archips fumiferana</name>
    <dbReference type="NCBI Taxonomy" id="7141"/>
    <lineage>
        <taxon>Eukaryota</taxon>
        <taxon>Metazoa</taxon>
        <taxon>Ecdysozoa</taxon>
        <taxon>Arthropoda</taxon>
        <taxon>Hexapoda</taxon>
        <taxon>Insecta</taxon>
        <taxon>Pterygota</taxon>
        <taxon>Neoptera</taxon>
        <taxon>Endopterygota</taxon>
        <taxon>Lepidoptera</taxon>
        <taxon>Glossata</taxon>
        <taxon>Ditrysia</taxon>
        <taxon>Tortricoidea</taxon>
        <taxon>Tortricidae</taxon>
        <taxon>Tortricinae</taxon>
        <taxon>Choristoneura</taxon>
    </lineage>
</organism>
<reference evidence="1 2" key="1">
    <citation type="journal article" date="2022" name="Genome Biol. Evol.">
        <title>The Spruce Budworm Genome: Reconstructing the Evolutionary History of Antifreeze Proteins.</title>
        <authorList>
            <person name="Beliveau C."/>
            <person name="Gagne P."/>
            <person name="Picq S."/>
            <person name="Vernygora O."/>
            <person name="Keeling C.I."/>
            <person name="Pinkney K."/>
            <person name="Doucet D."/>
            <person name="Wen F."/>
            <person name="Johnston J.S."/>
            <person name="Maaroufi H."/>
            <person name="Boyle B."/>
            <person name="Laroche J."/>
            <person name="Dewar K."/>
            <person name="Juretic N."/>
            <person name="Blackburn G."/>
            <person name="Nisole A."/>
            <person name="Brunet B."/>
            <person name="Brandao M."/>
            <person name="Lumley L."/>
            <person name="Duan J."/>
            <person name="Quan G."/>
            <person name="Lucarotti C.J."/>
            <person name="Roe A.D."/>
            <person name="Sperling F.A.H."/>
            <person name="Levesque R.C."/>
            <person name="Cusson M."/>
        </authorList>
    </citation>
    <scope>NUCLEOTIDE SEQUENCE [LARGE SCALE GENOMIC DNA]</scope>
    <source>
        <strain evidence="1">Glfc:IPQL:Cfum</strain>
    </source>
</reference>
<evidence type="ECO:0000313" key="1">
    <source>
        <dbReference type="EMBL" id="KAI8438150.1"/>
    </source>
</evidence>
<sequence>MTRRKSKELKQEDSQEETHQMAIQFTPEQFEELLSRFSSHSTTNKNFTRCTLNYNGERDYNKVDEFITGISIYKQIEGISDEDAIAGLPLLLKDIASTWWTGIRTEIKTWPAALSAIRSAFAPKLQPYEVYLRLFEDQQGDCEPIDSFLCRKRALLGMLPTKRHKEEEQIDFVYGLLKMEVKKKIARSDIKSFADMIDKARHLESLEKNEKPQPSTSRETEAPFSKKKPGIKCLFCKRKGHIIDHCRMRLAQLSKVDGQSSTTTDATQSSITTLSKPAATITCYGCGTPGVFRSNCPNCKTKDSPPKPVQFYAYCPTVQNIAKVPTIEIVFDGKKGHAHIDTAARTSIAGNKLYQLMKEAGAISTSYETQVNLADGSSKWMELMSITVEITMGNRVLPINFTVFPDADTRTLLGIDFLQTNGIILDLGQRVWNFADQPDTKYEFLRIQNELTSTKIKKIDFIEPEKDTASTGESLPDFLAWASKLKMLSPIPDTPPGLSPAQNDESSKEKEWKLMRLEAPPPPVRPREPCEICLVEVDLPKREEQNIRDEQRKDEKLNSIIEALEHKEESENYIQTSKRGYLLHKGVLYRFTPDQEDDNAKLMIPRHEITNVIKQFHDTQVSGHYGVDRTTKRIEKNFFWTGLRKDVLKYVKSCLECQRYKPANQKPAGLFQSTANNQRFEVLSIDLFGPLPKGQKNEKWIFIVEDTASRWVELFALSEATTQQCAITLLNEVFLRYGLPRKITSDNGTQFISAVMQQLTYCLDIQHILSPVYHPEPNVVERKNRDLKTQIAIMVKDKHNRWPETLPAIRFAMNSACNRSTSFTAAYLTFGREMRTPFEIAHNLSDIVESENFVSEITPQLKNLAKDLSTARENTEIMQDNNRDRSNQK</sequence>
<name>A0ACC0KPB7_CHOFU</name>
<dbReference type="Proteomes" id="UP001064048">
    <property type="component" value="Chromosome 18"/>
</dbReference>
<dbReference type="EMBL" id="CM046118">
    <property type="protein sequence ID" value="KAI8438150.1"/>
    <property type="molecule type" value="Genomic_DNA"/>
</dbReference>
<comment type="caution">
    <text evidence="1">The sequence shown here is derived from an EMBL/GenBank/DDBJ whole genome shotgun (WGS) entry which is preliminary data.</text>
</comment>
<accession>A0ACC0KPB7</accession>